<dbReference type="EC" id="2.3.1.89" evidence="7"/>
<evidence type="ECO:0000256" key="2">
    <source>
        <dbReference type="ARBA" id="ARBA00022679"/>
    </source>
</evidence>
<comment type="function">
    <text evidence="7">Catalyzes the transfer of an acetyl group from acetyl-CoA to tetrahydrodipicolinate.</text>
</comment>
<keyword evidence="6 7" id="KW-0012">Acyltransferase</keyword>
<evidence type="ECO:0000313" key="10">
    <source>
        <dbReference type="Proteomes" id="UP000609323"/>
    </source>
</evidence>
<sequence>MSTEMNTQEVINLIKTSKKKTPVKVYLKGNLDAVSFGENVKTFITGGSGVVFGDWADIQGVLEANSANIEDYVVENDRRNSAIPLLDLKNINARIEPGAYIREMVNIGDNAVIMMGAVINIGVSIGEGTMIDMGAVLGGRVQVGKMCHIGAGTVLAGVIEPPSAQPVVVEDDVLIGANAVVLEGVRIGEGAVVAAGAVVTENVPPFTVVAGTPARVIKQVDDKTKSKTEILAELRTL</sequence>
<feature type="domain" description="2,3,4,5-tetrahydropyridine-2,6-dicarboxylate N-acetyltransferase N-terminal" evidence="8">
    <location>
        <begin position="5"/>
        <end position="88"/>
    </location>
</feature>
<evidence type="ECO:0000256" key="5">
    <source>
        <dbReference type="ARBA" id="ARBA00023154"/>
    </source>
</evidence>
<dbReference type="PANTHER" id="PTHR43300:SF10">
    <property type="entry name" value="2,3,4,5-TETRAHYDROPYRIDINE-2,6-DICARBOXYLATE N-ACETYLTRANSFERASE"/>
    <property type="match status" value="1"/>
</dbReference>
<dbReference type="InterPro" id="IPR011004">
    <property type="entry name" value="Trimer_LpxA-like_sf"/>
</dbReference>
<evidence type="ECO:0000256" key="4">
    <source>
        <dbReference type="ARBA" id="ARBA00022915"/>
    </source>
</evidence>
<evidence type="ECO:0000256" key="3">
    <source>
        <dbReference type="ARBA" id="ARBA00022737"/>
    </source>
</evidence>
<protein>
    <recommendedName>
        <fullName evidence="7">2,3,4,5-tetrahydropyridine-2,6-dicarboxylate N-acetyltransferase</fullName>
        <ecNumber evidence="7">2.3.1.89</ecNumber>
    </recommendedName>
    <alternativeName>
        <fullName evidence="7">Tetrahydrodipicolinate N-acetyltransferase</fullName>
        <shortName evidence="7">THP acetyltransferase</shortName>
        <shortName evidence="7">Tetrahydropicolinate acetylase</shortName>
    </alternativeName>
</protein>
<dbReference type="PROSITE" id="PS00101">
    <property type="entry name" value="HEXAPEP_TRANSFERASES"/>
    <property type="match status" value="1"/>
</dbReference>
<dbReference type="InterPro" id="IPR019873">
    <property type="entry name" value="DapH"/>
</dbReference>
<keyword evidence="5 7" id="KW-0457">Lysine biosynthesis</keyword>
<evidence type="ECO:0000256" key="7">
    <source>
        <dbReference type="HAMAP-Rule" id="MF_01691"/>
    </source>
</evidence>
<dbReference type="Pfam" id="PF00132">
    <property type="entry name" value="Hexapep"/>
    <property type="match status" value="1"/>
</dbReference>
<keyword evidence="2 7" id="KW-0808">Transferase</keyword>
<keyword evidence="4 7" id="KW-0220">Diaminopimelate biosynthesis</keyword>
<comment type="similarity">
    <text evidence="7">Belongs to the transferase hexapeptide repeat family. DapH subfamily.</text>
</comment>
<reference evidence="10" key="1">
    <citation type="journal article" date="2019" name="Int. J. Syst. Evol. Microbiol.">
        <title>The Global Catalogue of Microorganisms (GCM) 10K type strain sequencing project: providing services to taxonomists for standard genome sequencing and annotation.</title>
        <authorList>
            <consortium name="The Broad Institute Genomics Platform"/>
            <consortium name="The Broad Institute Genome Sequencing Center for Infectious Disease"/>
            <person name="Wu L."/>
            <person name="Ma J."/>
        </authorList>
    </citation>
    <scope>NUCLEOTIDE SEQUENCE [LARGE SCALE GENOMIC DNA]</scope>
    <source>
        <strain evidence="10">CGMCC 1.15044</strain>
    </source>
</reference>
<dbReference type="Pfam" id="PF14602">
    <property type="entry name" value="Hexapep_2"/>
    <property type="match status" value="2"/>
</dbReference>
<dbReference type="PANTHER" id="PTHR43300">
    <property type="entry name" value="ACETYLTRANSFERASE"/>
    <property type="match status" value="1"/>
</dbReference>
<comment type="pathway">
    <text evidence="7">Amino-acid biosynthesis; L-lysine biosynthesis via DAP pathway; LL-2,6-diaminopimelate from (S)-tetrahydrodipicolinate (acetylase route): step 1/3.</text>
</comment>
<keyword evidence="10" id="KW-1185">Reference proteome</keyword>
<organism evidence="9 10">
    <name type="scientific">Paenibacillus physcomitrellae</name>
    <dbReference type="NCBI Taxonomy" id="1619311"/>
    <lineage>
        <taxon>Bacteria</taxon>
        <taxon>Bacillati</taxon>
        <taxon>Bacillota</taxon>
        <taxon>Bacilli</taxon>
        <taxon>Bacillales</taxon>
        <taxon>Paenibacillaceae</taxon>
        <taxon>Paenibacillus</taxon>
    </lineage>
</organism>
<dbReference type="HAMAP" id="MF_01691">
    <property type="entry name" value="DapH"/>
    <property type="match status" value="1"/>
</dbReference>
<dbReference type="InterPro" id="IPR050179">
    <property type="entry name" value="Trans_hexapeptide_repeat"/>
</dbReference>
<dbReference type="NCBIfam" id="TIGR03532">
    <property type="entry name" value="DapD_Ac"/>
    <property type="match status" value="1"/>
</dbReference>
<keyword evidence="1 7" id="KW-0028">Amino-acid biosynthesis</keyword>
<gene>
    <name evidence="7 9" type="primary">dapH</name>
    <name evidence="9" type="ORF">GCM10010917_17680</name>
</gene>
<dbReference type="SUPFAM" id="SSF51161">
    <property type="entry name" value="Trimeric LpxA-like enzymes"/>
    <property type="match status" value="1"/>
</dbReference>
<dbReference type="InterPro" id="IPR018357">
    <property type="entry name" value="Hexapep_transf_CS"/>
</dbReference>
<dbReference type="InterPro" id="IPR001451">
    <property type="entry name" value="Hexapep"/>
</dbReference>
<accession>A0ABQ1G0I8</accession>
<evidence type="ECO:0000259" key="8">
    <source>
        <dbReference type="Pfam" id="PF08503"/>
    </source>
</evidence>
<comment type="catalytic activity">
    <reaction evidence="7">
        <text>(S)-2,3,4,5-tetrahydrodipicolinate + acetyl-CoA + H2O = L-2-acetamido-6-oxoheptanedioate + CoA</text>
        <dbReference type="Rhea" id="RHEA:13085"/>
        <dbReference type="ChEBI" id="CHEBI:15377"/>
        <dbReference type="ChEBI" id="CHEBI:16845"/>
        <dbReference type="ChEBI" id="CHEBI:57287"/>
        <dbReference type="ChEBI" id="CHEBI:57288"/>
        <dbReference type="ChEBI" id="CHEBI:58117"/>
        <dbReference type="EC" id="2.3.1.89"/>
    </reaction>
</comment>
<dbReference type="Gene3D" id="3.30.70.250">
    <property type="entry name" value="Malonyl-CoA ACP transacylase, ACP-binding"/>
    <property type="match status" value="1"/>
</dbReference>
<dbReference type="Pfam" id="PF08503">
    <property type="entry name" value="DapH_N"/>
    <property type="match status" value="1"/>
</dbReference>
<evidence type="ECO:0000313" key="9">
    <source>
        <dbReference type="EMBL" id="GGA33027.1"/>
    </source>
</evidence>
<dbReference type="Proteomes" id="UP000609323">
    <property type="component" value="Unassembled WGS sequence"/>
</dbReference>
<proteinExistence type="inferred from homology"/>
<dbReference type="Gene3D" id="2.160.10.10">
    <property type="entry name" value="Hexapeptide repeat proteins"/>
    <property type="match status" value="1"/>
</dbReference>
<comment type="caution">
    <text evidence="9">The sequence shown here is derived from an EMBL/GenBank/DDBJ whole genome shotgun (WGS) entry which is preliminary data.</text>
</comment>
<evidence type="ECO:0000256" key="6">
    <source>
        <dbReference type="ARBA" id="ARBA00023315"/>
    </source>
</evidence>
<evidence type="ECO:0000256" key="1">
    <source>
        <dbReference type="ARBA" id="ARBA00022605"/>
    </source>
</evidence>
<name>A0ABQ1G0I8_9BACL</name>
<dbReference type="InterPro" id="IPR013710">
    <property type="entry name" value="DapH_N"/>
</dbReference>
<dbReference type="EMBL" id="BMHF01000005">
    <property type="protein sequence ID" value="GGA33027.1"/>
    <property type="molecule type" value="Genomic_DNA"/>
</dbReference>
<keyword evidence="3 7" id="KW-0677">Repeat</keyword>
<dbReference type="RefSeq" id="WP_094094993.1">
    <property type="nucleotide sequence ID" value="NZ_BMHF01000005.1"/>
</dbReference>